<dbReference type="AlphaFoldDB" id="A0A1E7EQX1"/>
<evidence type="ECO:0000256" key="1">
    <source>
        <dbReference type="SAM" id="SignalP"/>
    </source>
</evidence>
<feature type="signal peptide" evidence="1">
    <location>
        <begin position="1"/>
        <end position="22"/>
    </location>
</feature>
<accession>A0A1E7EQX1</accession>
<dbReference type="KEGG" id="fcy:FRACYDRAFT_250171"/>
<name>A0A1E7EQX1_9STRA</name>
<evidence type="ECO:0000313" key="2">
    <source>
        <dbReference type="EMBL" id="OEU08378.1"/>
    </source>
</evidence>
<organism evidence="2 3">
    <name type="scientific">Fragilariopsis cylindrus CCMP1102</name>
    <dbReference type="NCBI Taxonomy" id="635003"/>
    <lineage>
        <taxon>Eukaryota</taxon>
        <taxon>Sar</taxon>
        <taxon>Stramenopiles</taxon>
        <taxon>Ochrophyta</taxon>
        <taxon>Bacillariophyta</taxon>
        <taxon>Bacillariophyceae</taxon>
        <taxon>Bacillariophycidae</taxon>
        <taxon>Bacillariales</taxon>
        <taxon>Bacillariaceae</taxon>
        <taxon>Fragilariopsis</taxon>
    </lineage>
</organism>
<protein>
    <submittedName>
        <fullName evidence="2">Uncharacterized protein</fullName>
    </submittedName>
</protein>
<proteinExistence type="predicted"/>
<feature type="chain" id="PRO_5009192131" evidence="1">
    <location>
        <begin position="23"/>
        <end position="468"/>
    </location>
</feature>
<dbReference type="EMBL" id="KV784381">
    <property type="protein sequence ID" value="OEU08378.1"/>
    <property type="molecule type" value="Genomic_DNA"/>
</dbReference>
<dbReference type="Proteomes" id="UP000095751">
    <property type="component" value="Unassembled WGS sequence"/>
</dbReference>
<keyword evidence="3" id="KW-1185">Reference proteome</keyword>
<evidence type="ECO:0000313" key="3">
    <source>
        <dbReference type="Proteomes" id="UP000095751"/>
    </source>
</evidence>
<gene>
    <name evidence="2" type="ORF">FRACYDRAFT_250171</name>
</gene>
<dbReference type="InParanoid" id="A0A1E7EQX1"/>
<sequence length="468" mass="52313">MVLSPAARFLPYCALLFSAAEAFVVHRSTTATTATRGGATGSQILPHTQRFVATQDDSDAAAKTTKTKNPDAIFDGELWLKGAIRQKLDKGWNPEGVINGVPDKAFRPSGEQAPFPTKWEAPPGWKGGFAQSNPAFAYPQTQPDLSSIPVTTNLENIPKVTRMMKAKWPEFSWEMVPGNDSTRVFCRFTEYISRYGYDDEGQVWSIICPQQGADLGRLGEANVEITVTGVRGYLDEAAKPSPSVAVELGVMGQIWLTSQTPLLTALLNYVFPSTEEYPIKKAQIDSDEAALVTNLEVQIGEILKNKSENGKVTKEVDDFNQMILNLFNLSTGNMLYHQNKLSWNIWLTAPQPVNQVEWKNHAAFWRESLDSTHIYPRGLSPQTNPRRFDGSVEEPYDSVAFVKMELNELKMFMDKHYDHDTAKKRATDPDDVFTEENYKILGDLQKEVKKHIKTGVKNGVKNGVKKMS</sequence>
<keyword evidence="1" id="KW-0732">Signal</keyword>
<reference evidence="2 3" key="1">
    <citation type="submission" date="2016-09" db="EMBL/GenBank/DDBJ databases">
        <title>Extensive genetic diversity and differential bi-allelic expression allows diatom success in the polar Southern Ocean.</title>
        <authorList>
            <consortium name="DOE Joint Genome Institute"/>
            <person name="Mock T."/>
            <person name="Otillar R.P."/>
            <person name="Strauss J."/>
            <person name="Dupont C."/>
            <person name="Frickenhaus S."/>
            <person name="Maumus F."/>
            <person name="Mcmullan M."/>
            <person name="Sanges R."/>
            <person name="Schmutz J."/>
            <person name="Toseland A."/>
            <person name="Valas R."/>
            <person name="Veluchamy A."/>
            <person name="Ward B.J."/>
            <person name="Allen A."/>
            <person name="Barry K."/>
            <person name="Falciatore A."/>
            <person name="Ferrante M."/>
            <person name="Fortunato A.E."/>
            <person name="Gloeckner G."/>
            <person name="Gruber A."/>
            <person name="Hipkin R."/>
            <person name="Janech M."/>
            <person name="Kroth P."/>
            <person name="Leese F."/>
            <person name="Lindquist E."/>
            <person name="Lyon B.R."/>
            <person name="Martin J."/>
            <person name="Mayer C."/>
            <person name="Parker M."/>
            <person name="Quesneville H."/>
            <person name="Raymond J."/>
            <person name="Uhlig C."/>
            <person name="Valentin K.U."/>
            <person name="Worden A.Z."/>
            <person name="Armbrust E.V."/>
            <person name="Bowler C."/>
            <person name="Green B."/>
            <person name="Moulton V."/>
            <person name="Van Oosterhout C."/>
            <person name="Grigoriev I."/>
        </authorList>
    </citation>
    <scope>NUCLEOTIDE SEQUENCE [LARGE SCALE GENOMIC DNA]</scope>
    <source>
        <strain evidence="2 3">CCMP1102</strain>
    </source>
</reference>